<dbReference type="SUPFAM" id="SSF109604">
    <property type="entry name" value="HD-domain/PDEase-like"/>
    <property type="match status" value="1"/>
</dbReference>
<evidence type="ECO:0000313" key="5">
    <source>
        <dbReference type="Proteomes" id="UP000034231"/>
    </source>
</evidence>
<dbReference type="InterPro" id="IPR003607">
    <property type="entry name" value="HD/PDEase_dom"/>
</dbReference>
<dbReference type="Gene3D" id="3.10.20.30">
    <property type="match status" value="1"/>
</dbReference>
<dbReference type="Proteomes" id="UP000034231">
    <property type="component" value="Unassembled WGS sequence"/>
</dbReference>
<dbReference type="InterPro" id="IPR004095">
    <property type="entry name" value="TGS"/>
</dbReference>
<dbReference type="PATRIC" id="fig|1618488.3.peg.763"/>
<dbReference type="PROSITE" id="PS51831">
    <property type="entry name" value="HD"/>
    <property type="match status" value="1"/>
</dbReference>
<dbReference type="PANTHER" id="PTHR21262">
    <property type="entry name" value="GUANOSINE-3',5'-BIS DIPHOSPHATE 3'-PYROPHOSPHOHYDROLASE"/>
    <property type="match status" value="1"/>
</dbReference>
<reference evidence="4 5" key="1">
    <citation type="journal article" date="2015" name="Nature">
        <title>rRNA introns, odd ribosomes, and small enigmatic genomes across a large radiation of phyla.</title>
        <authorList>
            <person name="Brown C.T."/>
            <person name="Hug L.A."/>
            <person name="Thomas B.C."/>
            <person name="Sharon I."/>
            <person name="Castelle C.J."/>
            <person name="Singh A."/>
            <person name="Wilkins M.J."/>
            <person name="Williams K.H."/>
            <person name="Banfield J.F."/>
        </authorList>
    </citation>
    <scope>NUCLEOTIDE SEQUENCE [LARGE SCALE GENOMIC DNA]</scope>
</reference>
<dbReference type="InterPro" id="IPR043519">
    <property type="entry name" value="NT_sf"/>
</dbReference>
<proteinExistence type="inferred from homology"/>
<protein>
    <submittedName>
        <fullName evidence="4">(P)ppGpp synthetase I, SpoT/RelA</fullName>
    </submittedName>
</protein>
<evidence type="ECO:0000256" key="1">
    <source>
        <dbReference type="ARBA" id="ARBA00007476"/>
    </source>
</evidence>
<gene>
    <name evidence="4" type="ORF">US68_C0013G0013</name>
</gene>
<dbReference type="InterPro" id="IPR012675">
    <property type="entry name" value="Beta-grasp_dom_sf"/>
</dbReference>
<dbReference type="PANTHER" id="PTHR21262:SF31">
    <property type="entry name" value="GTP PYROPHOSPHOKINASE"/>
    <property type="match status" value="1"/>
</dbReference>
<name>A0A0G0I2M3_9BACT</name>
<dbReference type="SMART" id="SM00954">
    <property type="entry name" value="RelA_SpoT"/>
    <property type="match status" value="1"/>
</dbReference>
<dbReference type="GO" id="GO:0015969">
    <property type="term" value="P:guanosine tetraphosphate metabolic process"/>
    <property type="evidence" value="ECO:0007669"/>
    <property type="project" value="InterPro"/>
</dbReference>
<dbReference type="CDD" id="cd00077">
    <property type="entry name" value="HDc"/>
    <property type="match status" value="1"/>
</dbReference>
<dbReference type="InterPro" id="IPR012676">
    <property type="entry name" value="TGS-like"/>
</dbReference>
<dbReference type="GO" id="GO:0005886">
    <property type="term" value="C:plasma membrane"/>
    <property type="evidence" value="ECO:0007669"/>
    <property type="project" value="TreeGrafter"/>
</dbReference>
<dbReference type="CDD" id="cd05399">
    <property type="entry name" value="NT_Rel-Spo_like"/>
    <property type="match status" value="1"/>
</dbReference>
<dbReference type="Pfam" id="PF13328">
    <property type="entry name" value="HD_4"/>
    <property type="match status" value="1"/>
</dbReference>
<accession>A0A0G0I2M3</accession>
<dbReference type="PROSITE" id="PS51880">
    <property type="entry name" value="TGS"/>
    <property type="match status" value="1"/>
</dbReference>
<dbReference type="InterPro" id="IPR006674">
    <property type="entry name" value="HD_domain"/>
</dbReference>
<feature type="domain" description="TGS" evidence="3">
    <location>
        <begin position="388"/>
        <end position="449"/>
    </location>
</feature>
<sequence length="480" mass="55041">MTLDLSLDQRVHDYWEELNGILVKNNFDTTRIKEGYDFAFEAHKEQFRVSGEPYISHPVWVAKLIAQIGIGEEAVIAALLHDCVEDTPVTTDDIAVKFGDEIALLVSGLTEVKKKTSGIEVHHTNVEVFRRFLFSSVDDVRVLIIRLADKLHNGMTIESLPIDSQIKYAKRVLGIYSPIAEYVGLHYFKKRLDDIAFKILYPKETEKLELMMEEQEKDEIKALNLVKSDIEQVLKINNINKIEIQGRIKSLYSTYIKLKKKGEGSVKDRVGIRILTDSVANCYNILGLLHARYEYIPDEFDDYISSPKPNGYRSIQTTLNWKNKTTVEVQIRTFEMHEFNEFGPASHIAYKMSTDNKSGTGYEWVRDLINWQKGSGNVNNYRINVLSKFIYVFTPKGDTIQLPEGSSALDFAYRIHTDIGDHCAGAKVNNKMVKIGQKLKTGDIVEILINKKYNINKNWLDIVITSWAKEHIRNKTLLRS</sequence>
<dbReference type="CDD" id="cd01668">
    <property type="entry name" value="TGS_RSH"/>
    <property type="match status" value="1"/>
</dbReference>
<organism evidence="4 5">
    <name type="scientific">Candidatus Shapirobacteria bacterium GW2011_GWE1_38_10</name>
    <dbReference type="NCBI Taxonomy" id="1618488"/>
    <lineage>
        <taxon>Bacteria</taxon>
        <taxon>Candidatus Shapironibacteriota</taxon>
    </lineage>
</organism>
<dbReference type="InterPro" id="IPR033655">
    <property type="entry name" value="TGS_RelA/SpoT"/>
</dbReference>
<dbReference type="SUPFAM" id="SSF81301">
    <property type="entry name" value="Nucleotidyltransferase"/>
    <property type="match status" value="1"/>
</dbReference>
<dbReference type="FunFam" id="1.10.3210.10:FF:000001">
    <property type="entry name" value="GTP pyrophosphokinase RelA"/>
    <property type="match status" value="1"/>
</dbReference>
<dbReference type="InterPro" id="IPR007685">
    <property type="entry name" value="RelA_SpoT"/>
</dbReference>
<evidence type="ECO:0000259" key="2">
    <source>
        <dbReference type="PROSITE" id="PS51831"/>
    </source>
</evidence>
<comment type="similarity">
    <text evidence="1">Belongs to the RelA/SpoT family.</text>
</comment>
<dbReference type="Gene3D" id="1.10.3210.10">
    <property type="entry name" value="Hypothetical protein af1432"/>
    <property type="match status" value="1"/>
</dbReference>
<dbReference type="Pfam" id="PF02824">
    <property type="entry name" value="TGS"/>
    <property type="match status" value="1"/>
</dbReference>
<dbReference type="Gene3D" id="3.30.460.10">
    <property type="entry name" value="Beta Polymerase, domain 2"/>
    <property type="match status" value="1"/>
</dbReference>
<comment type="caution">
    <text evidence="4">The sequence shown here is derived from an EMBL/GenBank/DDBJ whole genome shotgun (WGS) entry which is preliminary data.</text>
</comment>
<feature type="domain" description="HD" evidence="2">
    <location>
        <begin position="54"/>
        <end position="154"/>
    </location>
</feature>
<dbReference type="AlphaFoldDB" id="A0A0G0I2M3"/>
<evidence type="ECO:0000313" key="4">
    <source>
        <dbReference type="EMBL" id="KKQ49573.1"/>
    </source>
</evidence>
<dbReference type="Pfam" id="PF04607">
    <property type="entry name" value="RelA_SpoT"/>
    <property type="match status" value="1"/>
</dbReference>
<dbReference type="EMBL" id="LBTX01000013">
    <property type="protein sequence ID" value="KKQ49573.1"/>
    <property type="molecule type" value="Genomic_DNA"/>
</dbReference>
<evidence type="ECO:0000259" key="3">
    <source>
        <dbReference type="PROSITE" id="PS51880"/>
    </source>
</evidence>
<dbReference type="SUPFAM" id="SSF81271">
    <property type="entry name" value="TGS-like"/>
    <property type="match status" value="1"/>
</dbReference>
<dbReference type="FunFam" id="3.10.20.30:FF:000002">
    <property type="entry name" value="GTP pyrophosphokinase (RelA/SpoT)"/>
    <property type="match status" value="1"/>
</dbReference>
<dbReference type="SMART" id="SM00471">
    <property type="entry name" value="HDc"/>
    <property type="match status" value="1"/>
</dbReference>